<proteinExistence type="predicted"/>
<sequence length="84" mass="9712">MVLRENGLVSDALRRKNKNRAQQYSIKITENIVILLQFETVEVLLPGLVRELSCPLGSLLRVTSSQERYLLASDREKHARFCKR</sequence>
<organism evidence="1 2">
    <name type="scientific">Rhizobium rhizogenes</name>
    <name type="common">Agrobacterium rhizogenes</name>
    <dbReference type="NCBI Taxonomy" id="359"/>
    <lineage>
        <taxon>Bacteria</taxon>
        <taxon>Pseudomonadati</taxon>
        <taxon>Pseudomonadota</taxon>
        <taxon>Alphaproteobacteria</taxon>
        <taxon>Hyphomicrobiales</taxon>
        <taxon>Rhizobiaceae</taxon>
        <taxon>Rhizobium/Agrobacterium group</taxon>
        <taxon>Rhizobium</taxon>
    </lineage>
</organism>
<comment type="caution">
    <text evidence="1">The sequence shown here is derived from an EMBL/GenBank/DDBJ whole genome shotgun (WGS) entry which is preliminary data.</text>
</comment>
<evidence type="ECO:0000313" key="1">
    <source>
        <dbReference type="EMBL" id="PVE50013.1"/>
    </source>
</evidence>
<dbReference type="Proteomes" id="UP000244335">
    <property type="component" value="Unassembled WGS sequence"/>
</dbReference>
<dbReference type="AlphaFoldDB" id="A0AA92H735"/>
<gene>
    <name evidence="1" type="ORF">DC430_22935</name>
</gene>
<accession>A0AA92H735</accession>
<evidence type="ECO:0000313" key="2">
    <source>
        <dbReference type="Proteomes" id="UP000244335"/>
    </source>
</evidence>
<dbReference type="EMBL" id="QDFR01000014">
    <property type="protein sequence ID" value="PVE50013.1"/>
    <property type="molecule type" value="Genomic_DNA"/>
</dbReference>
<reference evidence="1 2" key="1">
    <citation type="submission" date="2018-04" db="EMBL/GenBank/DDBJ databases">
        <authorList>
            <person name="Hagen T."/>
        </authorList>
    </citation>
    <scope>NUCLEOTIDE SEQUENCE [LARGE SCALE GENOMIC DNA]</scope>
    <source>
        <strain evidence="1 2">TPD7009</strain>
    </source>
</reference>
<name>A0AA92H735_RHIRH</name>
<protein>
    <submittedName>
        <fullName evidence="1">Uncharacterized protein</fullName>
    </submittedName>
</protein>